<dbReference type="AlphaFoldDB" id="A0A9D2LBM5"/>
<dbReference type="Proteomes" id="UP000823823">
    <property type="component" value="Unassembled WGS sequence"/>
</dbReference>
<dbReference type="InterPro" id="IPR002772">
    <property type="entry name" value="Glyco_hydro_3_C"/>
</dbReference>
<dbReference type="PANTHER" id="PTHR30620">
    <property type="entry name" value="PERIPLASMIC BETA-GLUCOSIDASE-RELATED"/>
    <property type="match status" value="1"/>
</dbReference>
<evidence type="ECO:0000259" key="2">
    <source>
        <dbReference type="Pfam" id="PF00933"/>
    </source>
</evidence>
<protein>
    <submittedName>
        <fullName evidence="4">Glycoside hydrolase family 3 C-terminal domain-containing protein</fullName>
    </submittedName>
</protein>
<reference evidence="4" key="1">
    <citation type="journal article" date="2021" name="PeerJ">
        <title>Extensive microbial diversity within the chicken gut microbiome revealed by metagenomics and culture.</title>
        <authorList>
            <person name="Gilroy R."/>
            <person name="Ravi A."/>
            <person name="Getino M."/>
            <person name="Pursley I."/>
            <person name="Horton D.L."/>
            <person name="Alikhan N.F."/>
            <person name="Baker D."/>
            <person name="Gharbi K."/>
            <person name="Hall N."/>
            <person name="Watson M."/>
            <person name="Adriaenssens E.M."/>
            <person name="Foster-Nyarko E."/>
            <person name="Jarju S."/>
            <person name="Secka A."/>
            <person name="Antonio M."/>
            <person name="Oren A."/>
            <person name="Chaudhuri R.R."/>
            <person name="La Ragione R."/>
            <person name="Hildebrand F."/>
            <person name="Pallen M.J."/>
        </authorList>
    </citation>
    <scope>NUCLEOTIDE SEQUENCE</scope>
    <source>
        <strain evidence="4">ChiHjej13B12-24818</strain>
    </source>
</reference>
<dbReference type="PRINTS" id="PR00133">
    <property type="entry name" value="GLHYDRLASE3"/>
</dbReference>
<dbReference type="EMBL" id="DWZH01000022">
    <property type="protein sequence ID" value="HJB09498.1"/>
    <property type="molecule type" value="Genomic_DNA"/>
</dbReference>
<dbReference type="GO" id="GO:0008422">
    <property type="term" value="F:beta-glucosidase activity"/>
    <property type="evidence" value="ECO:0007669"/>
    <property type="project" value="TreeGrafter"/>
</dbReference>
<evidence type="ECO:0000313" key="4">
    <source>
        <dbReference type="EMBL" id="HJB09498.1"/>
    </source>
</evidence>
<feature type="domain" description="Glycoside hydrolase family 3 C-terminal" evidence="3">
    <location>
        <begin position="394"/>
        <end position="644"/>
    </location>
</feature>
<dbReference type="InterPro" id="IPR051915">
    <property type="entry name" value="Cellulose_Degrad_GH3"/>
</dbReference>
<dbReference type="Gene3D" id="3.40.50.1700">
    <property type="entry name" value="Glycoside hydrolase family 3 C-terminal domain"/>
    <property type="match status" value="1"/>
</dbReference>
<dbReference type="InterPro" id="IPR017853">
    <property type="entry name" value="GH"/>
</dbReference>
<sequence>MTSHETVDALLSSMTMRQKVGQLNQRLLGWDALRRTPGGFAVTDEALAEIEHWQGMGGLYAPMRADAWSGRSWTNGGIRPEERAEAMATLQAAVTGANPHGIGVLICEEAPHGHQALGGTTMPVNLAAGAAWDPAAFEEASRTVAAELAASGVHLALVSALDVLRDGRWGRSEETFGEDPMLASELTRAIVVGMQGAGGAALGGEGVGVVLKHLAAQGEAIGGRNGQSAHLGPHDLAEIHLPPVLTGIGAGAVAFMAAYNDIDGVPCCANPDLLTRLLRDQHGFEGVVMADMFAVDRLADMTGDLPSAGRAALLAGLDISLCDEAFTTLDALAESDAQVAAQIDVATRRVLALKARFGLLDPPQETDRHAEGIRLEAARENARIASRDLAAKSLVLLADDDLTLPLDPQTLRRIAVVGPYANDVPCMLGDYVAPQPEGSALSIAEALRTALPQTTVEVAEWAGPDDLLAKDAPGQPGSGQAALADSDAVIVVVGGTSHRSYDDEFAENGAIAGRAGSATGGEGVDRADISLPGEQDALVRAVREATPGPVPVIAVVVAGRPHVLTDVVSHSEATIWAGYPGPFGGEAIAELVLGAAEPTGRLPMTLPSHPAALPLRYNDRQSPTGVYQDVPEPVLFPFGHGLRYRHWDVSAVDTVVDADQVRILVTLVSHSDAPTHGTVAAFGHRRGGTRAPRSRELLAFARVHLRPGEQQRLELLCPAGRFFADPADPASRTDLDVEGRLCVVAPSPTSSGE</sequence>
<dbReference type="InterPro" id="IPR001764">
    <property type="entry name" value="Glyco_hydro_3_N"/>
</dbReference>
<evidence type="ECO:0000313" key="5">
    <source>
        <dbReference type="Proteomes" id="UP000823823"/>
    </source>
</evidence>
<dbReference type="SUPFAM" id="SSF52279">
    <property type="entry name" value="Beta-D-glucan exohydrolase, C-terminal domain"/>
    <property type="match status" value="1"/>
</dbReference>
<accession>A0A9D2LBM5</accession>
<gene>
    <name evidence="4" type="ORF">H9786_03030</name>
</gene>
<dbReference type="Pfam" id="PF01915">
    <property type="entry name" value="Glyco_hydro_3_C"/>
    <property type="match status" value="1"/>
</dbReference>
<organism evidence="4 5">
    <name type="scientific">Candidatus Brachybacterium merdavium</name>
    <dbReference type="NCBI Taxonomy" id="2838513"/>
    <lineage>
        <taxon>Bacteria</taxon>
        <taxon>Bacillati</taxon>
        <taxon>Actinomycetota</taxon>
        <taxon>Actinomycetes</taxon>
        <taxon>Micrococcales</taxon>
        <taxon>Dermabacteraceae</taxon>
        <taxon>Brachybacterium</taxon>
    </lineage>
</organism>
<dbReference type="InterPro" id="IPR036962">
    <property type="entry name" value="Glyco_hydro_3_N_sf"/>
</dbReference>
<keyword evidence="1 4" id="KW-0378">Hydrolase</keyword>
<feature type="domain" description="Glycoside hydrolase family 3 N-terminal" evidence="2">
    <location>
        <begin position="16"/>
        <end position="352"/>
    </location>
</feature>
<dbReference type="SUPFAM" id="SSF51445">
    <property type="entry name" value="(Trans)glycosidases"/>
    <property type="match status" value="1"/>
</dbReference>
<dbReference type="Pfam" id="PF00933">
    <property type="entry name" value="Glyco_hydro_3"/>
    <property type="match status" value="1"/>
</dbReference>
<evidence type="ECO:0000256" key="1">
    <source>
        <dbReference type="ARBA" id="ARBA00022801"/>
    </source>
</evidence>
<dbReference type="PANTHER" id="PTHR30620:SF123">
    <property type="entry name" value="BETA-XYLOSIDASE"/>
    <property type="match status" value="1"/>
</dbReference>
<dbReference type="Gene3D" id="3.20.20.300">
    <property type="entry name" value="Glycoside hydrolase, family 3, N-terminal domain"/>
    <property type="match status" value="1"/>
</dbReference>
<evidence type="ECO:0000259" key="3">
    <source>
        <dbReference type="Pfam" id="PF01915"/>
    </source>
</evidence>
<reference evidence="4" key="2">
    <citation type="submission" date="2021-04" db="EMBL/GenBank/DDBJ databases">
        <authorList>
            <person name="Gilroy R."/>
        </authorList>
    </citation>
    <scope>NUCLEOTIDE SEQUENCE</scope>
    <source>
        <strain evidence="4">ChiHjej13B12-24818</strain>
    </source>
</reference>
<name>A0A9D2LBM5_9MICO</name>
<proteinExistence type="predicted"/>
<dbReference type="GO" id="GO:0009251">
    <property type="term" value="P:glucan catabolic process"/>
    <property type="evidence" value="ECO:0007669"/>
    <property type="project" value="TreeGrafter"/>
</dbReference>
<comment type="caution">
    <text evidence="4">The sequence shown here is derived from an EMBL/GenBank/DDBJ whole genome shotgun (WGS) entry which is preliminary data.</text>
</comment>
<dbReference type="InterPro" id="IPR036881">
    <property type="entry name" value="Glyco_hydro_3_C_sf"/>
</dbReference>